<gene>
    <name evidence="1" type="ORF">FMOSSE_LOCUS13023</name>
</gene>
<reference evidence="1" key="1">
    <citation type="submission" date="2021-06" db="EMBL/GenBank/DDBJ databases">
        <authorList>
            <person name="Kallberg Y."/>
            <person name="Tangrot J."/>
            <person name="Rosling A."/>
        </authorList>
    </citation>
    <scope>NUCLEOTIDE SEQUENCE</scope>
    <source>
        <strain evidence="1">87-6 pot B 2015</strain>
    </source>
</reference>
<organism evidence="1 2">
    <name type="scientific">Funneliformis mosseae</name>
    <name type="common">Endomycorrhizal fungus</name>
    <name type="synonym">Glomus mosseae</name>
    <dbReference type="NCBI Taxonomy" id="27381"/>
    <lineage>
        <taxon>Eukaryota</taxon>
        <taxon>Fungi</taxon>
        <taxon>Fungi incertae sedis</taxon>
        <taxon>Mucoromycota</taxon>
        <taxon>Glomeromycotina</taxon>
        <taxon>Glomeromycetes</taxon>
        <taxon>Glomerales</taxon>
        <taxon>Glomeraceae</taxon>
        <taxon>Funneliformis</taxon>
    </lineage>
</organism>
<comment type="caution">
    <text evidence="1">The sequence shown here is derived from an EMBL/GenBank/DDBJ whole genome shotgun (WGS) entry which is preliminary data.</text>
</comment>
<sequence length="93" mass="11001">MGHFHSRNHLISKCSRKSLETSTTTKYSSQFRYFNGRRFHNNENSIYFLPNDNEEVDRLQLQHFLFRYIWKSNFSAPINDLLDQGSANVLDVG</sequence>
<dbReference type="EMBL" id="CAJVPP010007006">
    <property type="protein sequence ID" value="CAG8683662.1"/>
    <property type="molecule type" value="Genomic_DNA"/>
</dbReference>
<name>A0A9N9EKG5_FUNMO</name>
<dbReference type="Proteomes" id="UP000789375">
    <property type="component" value="Unassembled WGS sequence"/>
</dbReference>
<accession>A0A9N9EKG5</accession>
<dbReference type="AlphaFoldDB" id="A0A9N9EKG5"/>
<feature type="non-terminal residue" evidence="1">
    <location>
        <position position="93"/>
    </location>
</feature>
<evidence type="ECO:0000313" key="1">
    <source>
        <dbReference type="EMBL" id="CAG8683662.1"/>
    </source>
</evidence>
<protein>
    <submittedName>
        <fullName evidence="1">16597_t:CDS:1</fullName>
    </submittedName>
</protein>
<proteinExistence type="predicted"/>
<evidence type="ECO:0000313" key="2">
    <source>
        <dbReference type="Proteomes" id="UP000789375"/>
    </source>
</evidence>
<keyword evidence="2" id="KW-1185">Reference proteome</keyword>